<evidence type="ECO:0000313" key="2">
    <source>
        <dbReference type="Proteomes" id="UP000313645"/>
    </source>
</evidence>
<comment type="caution">
    <text evidence="1">The sequence shown here is derived from an EMBL/GenBank/DDBJ whole genome shotgun (WGS) entry which is preliminary data.</text>
</comment>
<protein>
    <submittedName>
        <fullName evidence="1">Uncharacterized protein</fullName>
    </submittedName>
</protein>
<keyword evidence="2" id="KW-1185">Reference proteome</keyword>
<accession>A0ABY1ZD23</accession>
<dbReference type="RefSeq" id="WP_131484336.1">
    <property type="nucleotide sequence ID" value="NZ_SJDL01000150.1"/>
</dbReference>
<organism evidence="1 2">
    <name type="scientific">Marinobacter halodurans</name>
    <dbReference type="NCBI Taxonomy" id="2528979"/>
    <lineage>
        <taxon>Bacteria</taxon>
        <taxon>Pseudomonadati</taxon>
        <taxon>Pseudomonadota</taxon>
        <taxon>Gammaproteobacteria</taxon>
        <taxon>Pseudomonadales</taxon>
        <taxon>Marinobacteraceae</taxon>
        <taxon>Marinobacter</taxon>
    </lineage>
</organism>
<proteinExistence type="predicted"/>
<reference evidence="1 2" key="1">
    <citation type="submission" date="2019-02" db="EMBL/GenBank/DDBJ databases">
        <title>Marinobacter halodurans sp. nov., a marine bacterium isolated from sea tidal flat.</title>
        <authorList>
            <person name="Yoo Y."/>
            <person name="Lee D.W."/>
            <person name="Kim B.S."/>
            <person name="Kim J.-J."/>
        </authorList>
    </citation>
    <scope>NUCLEOTIDE SEQUENCE [LARGE SCALE GENOMIC DNA]</scope>
    <source>
        <strain evidence="1 2">YJ-S3-2</strain>
    </source>
</reference>
<name>A0ABY1ZD23_9GAMM</name>
<dbReference type="Proteomes" id="UP000313645">
    <property type="component" value="Unassembled WGS sequence"/>
</dbReference>
<sequence>MNELHRKVLDLDVTFNDRELMARVISLFPERVVVKSGLVQVKGSYLPPYSVYSEIEDALFDLRSQCEDLERQVFLELLEIMSWAIFRVWNKNIKEGSSTPQEVLELYPDSEDVLRLFWENLNCEEGTMLRSRVKRSPDEQSN</sequence>
<dbReference type="EMBL" id="SJDL01000150">
    <property type="protein sequence ID" value="TBW44108.1"/>
    <property type="molecule type" value="Genomic_DNA"/>
</dbReference>
<evidence type="ECO:0000313" key="1">
    <source>
        <dbReference type="EMBL" id="TBW44108.1"/>
    </source>
</evidence>
<gene>
    <name evidence="1" type="ORF">EZI54_23885</name>
</gene>